<dbReference type="GO" id="GO:0004525">
    <property type="term" value="F:ribonuclease III activity"/>
    <property type="evidence" value="ECO:0007669"/>
    <property type="project" value="UniProtKB-EC"/>
</dbReference>
<keyword evidence="8" id="KW-0460">Magnesium</keyword>
<keyword evidence="8" id="KW-0699">rRNA-binding</keyword>
<evidence type="ECO:0000256" key="7">
    <source>
        <dbReference type="ARBA" id="ARBA00022884"/>
    </source>
</evidence>
<dbReference type="InterPro" id="IPR036389">
    <property type="entry name" value="RNase_III_sf"/>
</dbReference>
<keyword evidence="5 8" id="KW-0255">Endonuclease</keyword>
<dbReference type="SUPFAM" id="SSF54768">
    <property type="entry name" value="dsRNA-binding domain-like"/>
    <property type="match status" value="1"/>
</dbReference>
<evidence type="ECO:0000256" key="4">
    <source>
        <dbReference type="ARBA" id="ARBA00022722"/>
    </source>
</evidence>
<name>A0ABY3PLV2_9CYAN</name>
<evidence type="ECO:0000256" key="6">
    <source>
        <dbReference type="ARBA" id="ARBA00022801"/>
    </source>
</evidence>
<protein>
    <recommendedName>
        <fullName evidence="8">Ribonuclease 3</fullName>
        <ecNumber evidence="8">3.1.26.3</ecNumber>
    </recommendedName>
    <alternativeName>
        <fullName evidence="8">Ribonuclease III</fullName>
        <shortName evidence="8">RNase III</shortName>
    </alternativeName>
</protein>
<accession>A0ABY3PLV2</accession>
<feature type="binding site" evidence="8">
    <location>
        <position position="128"/>
    </location>
    <ligand>
        <name>Mg(2+)</name>
        <dbReference type="ChEBI" id="CHEBI:18420"/>
    </ligand>
</feature>
<keyword evidence="12" id="KW-1185">Reference proteome</keyword>
<keyword evidence="8" id="KW-0819">tRNA processing</keyword>
<dbReference type="RefSeq" id="WP_230841693.1">
    <property type="nucleotide sequence ID" value="NZ_CP063845.1"/>
</dbReference>
<keyword evidence="3 8" id="KW-0507">mRNA processing</keyword>
<dbReference type="EC" id="3.1.26.3" evidence="8"/>
<feature type="active site" evidence="8">
    <location>
        <position position="131"/>
    </location>
</feature>
<comment type="function">
    <text evidence="8">Digests double-stranded RNA. Involved in the processing of primary rRNA transcript to yield the immediate precursors to the large and small rRNAs (23S and 16S). Processes some mRNAs, and tRNAs when they are encoded in the rRNA operon. Processes pre-crRNA and tracrRNA of type II CRISPR loci if present in the organism.</text>
</comment>
<dbReference type="PANTHER" id="PTHR11207:SF0">
    <property type="entry name" value="RIBONUCLEASE 3"/>
    <property type="match status" value="1"/>
</dbReference>
<organism evidence="11 12">
    <name type="scientific">Gloeobacter morelensis MG652769</name>
    <dbReference type="NCBI Taxonomy" id="2781736"/>
    <lineage>
        <taxon>Bacteria</taxon>
        <taxon>Bacillati</taxon>
        <taxon>Cyanobacteriota</taxon>
        <taxon>Cyanophyceae</taxon>
        <taxon>Gloeobacterales</taxon>
        <taxon>Gloeobacteraceae</taxon>
        <taxon>Gloeobacter</taxon>
        <taxon>Gloeobacter morelensis</taxon>
    </lineage>
</organism>
<dbReference type="InterPro" id="IPR011907">
    <property type="entry name" value="RNase_III"/>
</dbReference>
<dbReference type="Pfam" id="PF14622">
    <property type="entry name" value="Ribonucleas_3_3"/>
    <property type="match status" value="1"/>
</dbReference>
<keyword evidence="7 8" id="KW-0694">RNA-binding</keyword>
<gene>
    <name evidence="8 11" type="primary">rnc</name>
    <name evidence="11" type="ORF">ISF26_23425</name>
</gene>
<keyword evidence="8" id="KW-0698">rRNA processing</keyword>
<dbReference type="CDD" id="cd00593">
    <property type="entry name" value="RIBOc"/>
    <property type="match status" value="1"/>
</dbReference>
<dbReference type="Gene3D" id="1.10.1520.10">
    <property type="entry name" value="Ribonuclease III domain"/>
    <property type="match status" value="1"/>
</dbReference>
<evidence type="ECO:0000256" key="3">
    <source>
        <dbReference type="ARBA" id="ARBA00022664"/>
    </source>
</evidence>
<feature type="active site" evidence="8">
    <location>
        <position position="60"/>
    </location>
</feature>
<comment type="subunit">
    <text evidence="8">Homodimer.</text>
</comment>
<keyword evidence="6 8" id="KW-0378">Hydrolase</keyword>
<comment type="cofactor">
    <cofactor evidence="8">
        <name>Mg(2+)</name>
        <dbReference type="ChEBI" id="CHEBI:18420"/>
    </cofactor>
</comment>
<evidence type="ECO:0000256" key="2">
    <source>
        <dbReference type="ARBA" id="ARBA00010183"/>
    </source>
</evidence>
<keyword evidence="4 8" id="KW-0540">Nuclease</keyword>
<comment type="similarity">
    <text evidence="2">Belongs to the ribonuclease III family.</text>
</comment>
<keyword evidence="8" id="KW-0479">Metal-binding</keyword>
<dbReference type="InterPro" id="IPR014720">
    <property type="entry name" value="dsRBD_dom"/>
</dbReference>
<dbReference type="PANTHER" id="PTHR11207">
    <property type="entry name" value="RIBONUCLEASE III"/>
    <property type="match status" value="1"/>
</dbReference>
<reference evidence="11 12" key="1">
    <citation type="journal article" date="2021" name="Genome Biol. Evol.">
        <title>Complete Genome Sequencing of a Novel Gloeobacter Species from a Waterfall Cave in Mexico.</title>
        <authorList>
            <person name="Saw J.H."/>
            <person name="Cardona T."/>
            <person name="Montejano G."/>
        </authorList>
    </citation>
    <scope>NUCLEOTIDE SEQUENCE [LARGE SCALE GENOMIC DNA]</scope>
    <source>
        <strain evidence="11">MG652769</strain>
    </source>
</reference>
<evidence type="ECO:0000256" key="8">
    <source>
        <dbReference type="HAMAP-Rule" id="MF_00104"/>
    </source>
</evidence>
<feature type="domain" description="RNase III" evidence="10">
    <location>
        <begin position="14"/>
        <end position="142"/>
    </location>
</feature>
<feature type="domain" description="DRBM" evidence="9">
    <location>
        <begin position="170"/>
        <end position="235"/>
    </location>
</feature>
<evidence type="ECO:0000259" key="10">
    <source>
        <dbReference type="PROSITE" id="PS50142"/>
    </source>
</evidence>
<dbReference type="Pfam" id="PF00035">
    <property type="entry name" value="dsrm"/>
    <property type="match status" value="1"/>
</dbReference>
<dbReference type="EMBL" id="CP063845">
    <property type="protein sequence ID" value="UFP94643.1"/>
    <property type="molecule type" value="Genomic_DNA"/>
</dbReference>
<feature type="binding site" evidence="8">
    <location>
        <position position="56"/>
    </location>
    <ligand>
        <name>Mg(2+)</name>
        <dbReference type="ChEBI" id="CHEBI:18420"/>
    </ligand>
</feature>
<dbReference type="NCBIfam" id="TIGR02191">
    <property type="entry name" value="RNaseIII"/>
    <property type="match status" value="1"/>
</dbReference>
<evidence type="ECO:0000259" key="9">
    <source>
        <dbReference type="PROSITE" id="PS50137"/>
    </source>
</evidence>
<dbReference type="HAMAP" id="MF_00104">
    <property type="entry name" value="RNase_III"/>
    <property type="match status" value="1"/>
</dbReference>
<evidence type="ECO:0000256" key="5">
    <source>
        <dbReference type="ARBA" id="ARBA00022759"/>
    </source>
</evidence>
<dbReference type="CDD" id="cd10845">
    <property type="entry name" value="DSRM_RNAse_III_family"/>
    <property type="match status" value="1"/>
</dbReference>
<dbReference type="PROSITE" id="PS50142">
    <property type="entry name" value="RNASE_3_2"/>
    <property type="match status" value="1"/>
</dbReference>
<sequence length="242" mass="26430">MAESALTPLRVAQLHRFAARFALAEPEALDWELLHRALIHPSWSAQEGGEDNDRLEFLGDEILRLLAAEFLYRADPELTVGEMTAVRSVLVSDVALAGLAESYGLEEFLVVGRSASGDERGRITRLADGFEAVIGAMYLSTGDLGLIRPWLLPQLARLAAAVMADPTRGNHKSALQELTQKFGAGELPEYRLVEPGPPFRYEVWAMGRLWGSGEGPSKKLAQQRAARGAYAALRSAFDTALQ</sequence>
<evidence type="ECO:0000313" key="12">
    <source>
        <dbReference type="Proteomes" id="UP001054846"/>
    </source>
</evidence>
<dbReference type="SMART" id="SM00535">
    <property type="entry name" value="RIBOc"/>
    <property type="match status" value="1"/>
</dbReference>
<dbReference type="InterPro" id="IPR000999">
    <property type="entry name" value="RNase_III_dom"/>
</dbReference>
<dbReference type="PROSITE" id="PS50137">
    <property type="entry name" value="DS_RBD"/>
    <property type="match status" value="1"/>
</dbReference>
<dbReference type="SMART" id="SM00358">
    <property type="entry name" value="DSRM"/>
    <property type="match status" value="1"/>
</dbReference>
<proteinExistence type="inferred from homology"/>
<dbReference type="Gene3D" id="3.30.160.20">
    <property type="match status" value="1"/>
</dbReference>
<evidence type="ECO:0000256" key="1">
    <source>
        <dbReference type="ARBA" id="ARBA00000109"/>
    </source>
</evidence>
<dbReference type="Proteomes" id="UP001054846">
    <property type="component" value="Chromosome"/>
</dbReference>
<evidence type="ECO:0000313" key="11">
    <source>
        <dbReference type="EMBL" id="UFP94643.1"/>
    </source>
</evidence>
<keyword evidence="8" id="KW-0963">Cytoplasm</keyword>
<dbReference type="SUPFAM" id="SSF69065">
    <property type="entry name" value="RNase III domain-like"/>
    <property type="match status" value="1"/>
</dbReference>
<comment type="subcellular location">
    <subcellularLocation>
        <location evidence="8">Cytoplasm</location>
    </subcellularLocation>
</comment>
<feature type="binding site" evidence="8">
    <location>
        <position position="131"/>
    </location>
    <ligand>
        <name>Mg(2+)</name>
        <dbReference type="ChEBI" id="CHEBI:18420"/>
    </ligand>
</feature>
<comment type="catalytic activity">
    <reaction evidence="1 8">
        <text>Endonucleolytic cleavage to 5'-phosphomonoester.</text>
        <dbReference type="EC" id="3.1.26.3"/>
    </reaction>
</comment>